<proteinExistence type="predicted"/>
<reference evidence="1 2" key="1">
    <citation type="submission" date="2024-01" db="EMBL/GenBank/DDBJ databases">
        <title>The complete chloroplast genome sequence of Lithospermum erythrorhizon: insights into the phylogenetic relationship among Boraginaceae species and the maternal lineages of purple gromwells.</title>
        <authorList>
            <person name="Okada T."/>
            <person name="Watanabe K."/>
        </authorList>
    </citation>
    <scope>NUCLEOTIDE SEQUENCE [LARGE SCALE GENOMIC DNA]</scope>
</reference>
<protein>
    <submittedName>
        <fullName evidence="1">Uncharacterized protein</fullName>
    </submittedName>
</protein>
<sequence>MRYEVSFLKHLGYNMLVFRVSTIFFGRFATSRRSLHVTIFVPVLILWALGRRGTKLGIKPSSLVANNGKVMKLRLLFNRQVPSPKQSQLIVVKWIKLCLQGSGGDFIAKDDRGSHRSILW</sequence>
<gene>
    <name evidence="1" type="ORF">LIER_25363</name>
</gene>
<evidence type="ECO:0000313" key="1">
    <source>
        <dbReference type="EMBL" id="GAA0171297.1"/>
    </source>
</evidence>
<comment type="caution">
    <text evidence="1">The sequence shown here is derived from an EMBL/GenBank/DDBJ whole genome shotgun (WGS) entry which is preliminary data.</text>
</comment>
<name>A0AAV3RAB6_LITER</name>
<accession>A0AAV3RAB6</accession>
<evidence type="ECO:0000313" key="2">
    <source>
        <dbReference type="Proteomes" id="UP001454036"/>
    </source>
</evidence>
<dbReference type="AlphaFoldDB" id="A0AAV3RAB6"/>
<dbReference type="EMBL" id="BAABME010007614">
    <property type="protein sequence ID" value="GAA0171297.1"/>
    <property type="molecule type" value="Genomic_DNA"/>
</dbReference>
<organism evidence="1 2">
    <name type="scientific">Lithospermum erythrorhizon</name>
    <name type="common">Purple gromwell</name>
    <name type="synonym">Lithospermum officinale var. erythrorhizon</name>
    <dbReference type="NCBI Taxonomy" id="34254"/>
    <lineage>
        <taxon>Eukaryota</taxon>
        <taxon>Viridiplantae</taxon>
        <taxon>Streptophyta</taxon>
        <taxon>Embryophyta</taxon>
        <taxon>Tracheophyta</taxon>
        <taxon>Spermatophyta</taxon>
        <taxon>Magnoliopsida</taxon>
        <taxon>eudicotyledons</taxon>
        <taxon>Gunneridae</taxon>
        <taxon>Pentapetalae</taxon>
        <taxon>asterids</taxon>
        <taxon>lamiids</taxon>
        <taxon>Boraginales</taxon>
        <taxon>Boraginaceae</taxon>
        <taxon>Boraginoideae</taxon>
        <taxon>Lithospermeae</taxon>
        <taxon>Lithospermum</taxon>
    </lineage>
</organism>
<dbReference type="Proteomes" id="UP001454036">
    <property type="component" value="Unassembled WGS sequence"/>
</dbReference>
<keyword evidence="2" id="KW-1185">Reference proteome</keyword>